<organism evidence="2 3">
    <name type="scientific">Pocillopora meandrina</name>
    <dbReference type="NCBI Taxonomy" id="46732"/>
    <lineage>
        <taxon>Eukaryota</taxon>
        <taxon>Metazoa</taxon>
        <taxon>Cnidaria</taxon>
        <taxon>Anthozoa</taxon>
        <taxon>Hexacorallia</taxon>
        <taxon>Scleractinia</taxon>
        <taxon>Astrocoeniina</taxon>
        <taxon>Pocilloporidae</taxon>
        <taxon>Pocillopora</taxon>
    </lineage>
</organism>
<feature type="domain" description="Serine-threonine/tyrosine-protein kinase catalytic" evidence="1">
    <location>
        <begin position="4"/>
        <end position="44"/>
    </location>
</feature>
<dbReference type="Pfam" id="PF07714">
    <property type="entry name" value="PK_Tyr_Ser-Thr"/>
    <property type="match status" value="1"/>
</dbReference>
<dbReference type="GO" id="GO:0007169">
    <property type="term" value="P:cell surface receptor protein tyrosine kinase signaling pathway"/>
    <property type="evidence" value="ECO:0007669"/>
    <property type="project" value="TreeGrafter"/>
</dbReference>
<dbReference type="GO" id="GO:0005886">
    <property type="term" value="C:plasma membrane"/>
    <property type="evidence" value="ECO:0007669"/>
    <property type="project" value="TreeGrafter"/>
</dbReference>
<comment type="caution">
    <text evidence="2">The sequence shown here is derived from an EMBL/GenBank/DDBJ whole genome shotgun (WGS) entry which is preliminary data.</text>
</comment>
<dbReference type="Gene3D" id="1.10.510.10">
    <property type="entry name" value="Transferase(Phosphotransferase) domain 1"/>
    <property type="match status" value="1"/>
</dbReference>
<dbReference type="SUPFAM" id="SSF56112">
    <property type="entry name" value="Protein kinase-like (PK-like)"/>
    <property type="match status" value="1"/>
</dbReference>
<dbReference type="EMBL" id="CALNXJ010000086">
    <property type="protein sequence ID" value="CAH3162636.1"/>
    <property type="molecule type" value="Genomic_DNA"/>
</dbReference>
<reference evidence="2 3" key="1">
    <citation type="submission" date="2022-05" db="EMBL/GenBank/DDBJ databases">
        <authorList>
            <consortium name="Genoscope - CEA"/>
            <person name="William W."/>
        </authorList>
    </citation>
    <scope>NUCLEOTIDE SEQUENCE [LARGE SCALE GENOMIC DNA]</scope>
</reference>
<keyword evidence="3" id="KW-1185">Reference proteome</keyword>
<feature type="non-terminal residue" evidence="2">
    <location>
        <position position="1"/>
    </location>
</feature>
<dbReference type="GO" id="GO:0004714">
    <property type="term" value="F:transmembrane receptor protein tyrosine kinase activity"/>
    <property type="evidence" value="ECO:0007669"/>
    <property type="project" value="TreeGrafter"/>
</dbReference>
<dbReference type="InterPro" id="IPR001245">
    <property type="entry name" value="Ser-Thr/Tyr_kinase_cat_dom"/>
</dbReference>
<evidence type="ECO:0000313" key="3">
    <source>
        <dbReference type="Proteomes" id="UP001159428"/>
    </source>
</evidence>
<sequence>IDDGKIADLLQQGYRMPRPQHVDDKLYQIMMKCWKNDPDARPTLT</sequence>
<dbReference type="PANTHER" id="PTHR24416">
    <property type="entry name" value="TYROSINE-PROTEIN KINASE RECEPTOR"/>
    <property type="match status" value="1"/>
</dbReference>
<dbReference type="GO" id="GO:0043235">
    <property type="term" value="C:receptor complex"/>
    <property type="evidence" value="ECO:0007669"/>
    <property type="project" value="TreeGrafter"/>
</dbReference>
<dbReference type="InterPro" id="IPR011009">
    <property type="entry name" value="Kinase-like_dom_sf"/>
</dbReference>
<dbReference type="AlphaFoldDB" id="A0AAU9XZC7"/>
<evidence type="ECO:0000259" key="1">
    <source>
        <dbReference type="Pfam" id="PF07714"/>
    </source>
</evidence>
<evidence type="ECO:0000313" key="2">
    <source>
        <dbReference type="EMBL" id="CAH3162636.1"/>
    </source>
</evidence>
<proteinExistence type="predicted"/>
<dbReference type="PANTHER" id="PTHR24416:SF617">
    <property type="entry name" value="RET ONCOGENE, ISOFORM A"/>
    <property type="match status" value="1"/>
</dbReference>
<gene>
    <name evidence="2" type="ORF">PMEA_00034288</name>
</gene>
<dbReference type="InterPro" id="IPR050122">
    <property type="entry name" value="RTK"/>
</dbReference>
<protein>
    <recommendedName>
        <fullName evidence="1">Serine-threonine/tyrosine-protein kinase catalytic domain-containing protein</fullName>
    </recommendedName>
</protein>
<name>A0AAU9XZC7_9CNID</name>
<dbReference type="Proteomes" id="UP001159428">
    <property type="component" value="Unassembled WGS sequence"/>
</dbReference>
<accession>A0AAU9XZC7</accession>